<dbReference type="InterPro" id="IPR000182">
    <property type="entry name" value="GNAT_dom"/>
</dbReference>
<feature type="domain" description="N-acetyltransferase" evidence="1">
    <location>
        <begin position="186"/>
        <end position="340"/>
    </location>
</feature>
<dbReference type="Pfam" id="PF13419">
    <property type="entry name" value="HAD_2"/>
    <property type="match status" value="1"/>
</dbReference>
<dbReference type="Proteomes" id="UP000195437">
    <property type="component" value="Chromosome"/>
</dbReference>
<dbReference type="InterPro" id="IPR010033">
    <property type="entry name" value="HAD_SF_ppase_IIIC"/>
</dbReference>
<dbReference type="InterPro" id="IPR041492">
    <property type="entry name" value="HAD_2"/>
</dbReference>
<dbReference type="PROSITE" id="PS51186">
    <property type="entry name" value="GNAT"/>
    <property type="match status" value="1"/>
</dbReference>
<dbReference type="RefSeq" id="WP_087455634.1">
    <property type="nucleotide sequence ID" value="NZ_CP021434.1"/>
</dbReference>
<proteinExistence type="predicted"/>
<protein>
    <recommendedName>
        <fullName evidence="1">N-acetyltransferase domain-containing protein</fullName>
    </recommendedName>
</protein>
<name>A0A1Y0IIG4_9BACL</name>
<keyword evidence="3" id="KW-1185">Reference proteome</keyword>
<dbReference type="KEGG" id="tum:CBW65_03600"/>
<evidence type="ECO:0000259" key="1">
    <source>
        <dbReference type="PROSITE" id="PS51186"/>
    </source>
</evidence>
<dbReference type="EMBL" id="CP021434">
    <property type="protein sequence ID" value="ARU60247.1"/>
    <property type="molecule type" value="Genomic_DNA"/>
</dbReference>
<dbReference type="InterPro" id="IPR010037">
    <property type="entry name" value="FkbH_domain"/>
</dbReference>
<accession>A0A1Y0IIG4</accession>
<dbReference type="InterPro" id="IPR023214">
    <property type="entry name" value="HAD_sf"/>
</dbReference>
<dbReference type="Gene3D" id="3.40.50.1000">
    <property type="entry name" value="HAD superfamily/HAD-like"/>
    <property type="match status" value="1"/>
</dbReference>
<dbReference type="NCBIfam" id="TIGR01686">
    <property type="entry name" value="FkbH"/>
    <property type="match status" value="1"/>
</dbReference>
<evidence type="ECO:0000313" key="3">
    <source>
        <dbReference type="Proteomes" id="UP000195437"/>
    </source>
</evidence>
<organism evidence="2 3">
    <name type="scientific">Tumebacillus avium</name>
    <dbReference type="NCBI Taxonomy" id="1903704"/>
    <lineage>
        <taxon>Bacteria</taxon>
        <taxon>Bacillati</taxon>
        <taxon>Bacillota</taxon>
        <taxon>Bacilli</taxon>
        <taxon>Bacillales</taxon>
        <taxon>Alicyclobacillaceae</taxon>
        <taxon>Tumebacillus</taxon>
    </lineage>
</organism>
<dbReference type="OrthoDB" id="323926at2"/>
<dbReference type="InterPro" id="IPR036412">
    <property type="entry name" value="HAD-like_sf"/>
</dbReference>
<dbReference type="GO" id="GO:0016747">
    <property type="term" value="F:acyltransferase activity, transferring groups other than amino-acyl groups"/>
    <property type="evidence" value="ECO:0007669"/>
    <property type="project" value="InterPro"/>
</dbReference>
<dbReference type="SUPFAM" id="SSF56784">
    <property type="entry name" value="HAD-like"/>
    <property type="match status" value="1"/>
</dbReference>
<gene>
    <name evidence="2" type="ORF">CBW65_03600</name>
</gene>
<dbReference type="AlphaFoldDB" id="A0A1Y0IIG4"/>
<evidence type="ECO:0000313" key="2">
    <source>
        <dbReference type="EMBL" id="ARU60247.1"/>
    </source>
</evidence>
<reference evidence="3" key="1">
    <citation type="submission" date="2017-05" db="EMBL/GenBank/DDBJ databases">
        <authorList>
            <person name="Sung H."/>
        </authorList>
    </citation>
    <scope>NUCLEOTIDE SEQUENCE [LARGE SCALE GENOMIC DNA]</scope>
    <source>
        <strain evidence="3">AR23208</strain>
    </source>
</reference>
<sequence length="350" mass="40453">MQTTKAKQKKIKCVIWDLDNTLWNGVLIEDGNVQLRDGILDIIQELDNRGILQSISSKNEHEMTMAKLKEFGIEEYFLIPHINWNAKSSNIKNIVTQLNIGMDTIAFIDDQPFEREEVAFALPEVLTIDALDTDQLLEMDAMTPQFITEDSKNRRKMYMSDFERKQIEENFEGPQDEFFAALEMEVTISNVSTEDLQRAEELTVRTNQLNTTGYTYSYEELDALRHSEDHKLMIVELTDKYGTYGKIGLVLVELGETEWTVKLLLMSCRVMSRGVGSIIINHLLMMAKENNVKLRAEFVKTDRNRMMYVTYKFAGFKEVIEEEGGKVIFENDLSMVQPFPDYVKVNILHA</sequence>
<dbReference type="NCBIfam" id="TIGR01681">
    <property type="entry name" value="HAD-SF-IIIC"/>
    <property type="match status" value="1"/>
</dbReference>